<name>A0ABN8JCT1_9HYPH</name>
<evidence type="ECO:0000313" key="1">
    <source>
        <dbReference type="EMBL" id="CAH2395913.1"/>
    </source>
</evidence>
<proteinExistence type="predicted"/>
<comment type="caution">
    <text evidence="1">The sequence shown here is derived from an EMBL/GenBank/DDBJ whole genome shotgun (WGS) entry which is preliminary data.</text>
</comment>
<protein>
    <submittedName>
        <fullName evidence="1">Uncharacterized protein</fullName>
    </submittedName>
</protein>
<reference evidence="1" key="1">
    <citation type="submission" date="2022-03" db="EMBL/GenBank/DDBJ databases">
        <authorList>
            <person name="Brunel B."/>
        </authorList>
    </citation>
    <scope>NUCLEOTIDE SEQUENCE</scope>
    <source>
        <strain evidence="1">STM4922sample</strain>
    </source>
</reference>
<keyword evidence="2" id="KW-1185">Reference proteome</keyword>
<dbReference type="EMBL" id="CAKXZS010000006">
    <property type="protein sequence ID" value="CAH2395913.1"/>
    <property type="molecule type" value="Genomic_DNA"/>
</dbReference>
<dbReference type="Proteomes" id="UP001152604">
    <property type="component" value="Unassembled WGS sequence"/>
</dbReference>
<accession>A0ABN8JCT1</accession>
<gene>
    <name evidence="1" type="ORF">MES4922_140035</name>
</gene>
<organism evidence="1 2">
    <name type="scientific">Mesorhizobium ventifaucium</name>
    <dbReference type="NCBI Taxonomy" id="666020"/>
    <lineage>
        <taxon>Bacteria</taxon>
        <taxon>Pseudomonadati</taxon>
        <taxon>Pseudomonadota</taxon>
        <taxon>Alphaproteobacteria</taxon>
        <taxon>Hyphomicrobiales</taxon>
        <taxon>Phyllobacteriaceae</taxon>
        <taxon>Mesorhizobium</taxon>
    </lineage>
</organism>
<sequence>MFGTRALDDSLGFCSMFSQTDPAIGVLRSARVHLSQGAGFHSVGALPVQPFRRSQ</sequence>
<evidence type="ECO:0000313" key="2">
    <source>
        <dbReference type="Proteomes" id="UP001152604"/>
    </source>
</evidence>